<evidence type="ECO:0000313" key="1">
    <source>
        <dbReference type="EnsemblPlants" id="Zm00001eb032260_P001"/>
    </source>
</evidence>
<dbReference type="AlphaFoldDB" id="A0A804LS38"/>
<keyword evidence="2" id="KW-1185">Reference proteome</keyword>
<organism evidence="1 2">
    <name type="scientific">Zea mays</name>
    <name type="common">Maize</name>
    <dbReference type="NCBI Taxonomy" id="4577"/>
    <lineage>
        <taxon>Eukaryota</taxon>
        <taxon>Viridiplantae</taxon>
        <taxon>Streptophyta</taxon>
        <taxon>Embryophyta</taxon>
        <taxon>Tracheophyta</taxon>
        <taxon>Spermatophyta</taxon>
        <taxon>Magnoliopsida</taxon>
        <taxon>Liliopsida</taxon>
        <taxon>Poales</taxon>
        <taxon>Poaceae</taxon>
        <taxon>PACMAD clade</taxon>
        <taxon>Panicoideae</taxon>
        <taxon>Andropogonodae</taxon>
        <taxon>Andropogoneae</taxon>
        <taxon>Tripsacinae</taxon>
        <taxon>Zea</taxon>
    </lineage>
</organism>
<name>A0A804LS38_MAIZE</name>
<proteinExistence type="predicted"/>
<reference evidence="1" key="3">
    <citation type="submission" date="2021-05" db="UniProtKB">
        <authorList>
            <consortium name="EnsemblPlants"/>
        </authorList>
    </citation>
    <scope>IDENTIFICATION</scope>
    <source>
        <strain evidence="1">cv. B73</strain>
    </source>
</reference>
<dbReference type="Gramene" id="Zm00001eb032260_T001">
    <property type="protein sequence ID" value="Zm00001eb032260_P001"/>
    <property type="gene ID" value="Zm00001eb032260"/>
</dbReference>
<accession>A0A804LS38</accession>
<protein>
    <submittedName>
        <fullName evidence="1">Uncharacterized protein</fullName>
    </submittedName>
</protein>
<evidence type="ECO:0000313" key="2">
    <source>
        <dbReference type="Proteomes" id="UP000007305"/>
    </source>
</evidence>
<reference evidence="2" key="1">
    <citation type="submission" date="2015-12" db="EMBL/GenBank/DDBJ databases">
        <title>Update maize B73 reference genome by single molecule sequencing technologies.</title>
        <authorList>
            <consortium name="Maize Genome Sequencing Project"/>
            <person name="Ware D."/>
        </authorList>
    </citation>
    <scope>NUCLEOTIDE SEQUENCE [LARGE SCALE GENOMIC DNA]</scope>
    <source>
        <strain evidence="2">cv. B73</strain>
    </source>
</reference>
<dbReference type="EnsemblPlants" id="Zm00001eb032260_T001">
    <property type="protein sequence ID" value="Zm00001eb032260_P001"/>
    <property type="gene ID" value="Zm00001eb032260"/>
</dbReference>
<dbReference type="InParanoid" id="A0A804LS38"/>
<dbReference type="Proteomes" id="UP000007305">
    <property type="component" value="Chromosome 1"/>
</dbReference>
<sequence>MSRKMRVSSILVCSNINYITSPCHLSRLLSLATSYIAPPLPGLLPLLDHLRHLHRHALEEPLAALLQPHQIGDLRDATRGLPSNRASTWCSSSSDVSHTSESAVERRSTGWPSVVASEGVRWRGAEIRARGGRKAGGRCPAATV</sequence>
<reference evidence="1" key="2">
    <citation type="submission" date="2019-07" db="EMBL/GenBank/DDBJ databases">
        <authorList>
            <person name="Seetharam A."/>
            <person name="Woodhouse M."/>
            <person name="Cannon E."/>
        </authorList>
    </citation>
    <scope>NUCLEOTIDE SEQUENCE [LARGE SCALE GENOMIC DNA]</scope>
    <source>
        <strain evidence="1">cv. B73</strain>
    </source>
</reference>